<dbReference type="AlphaFoldDB" id="A0A9Q0FY18"/>
<dbReference type="GO" id="GO:0004222">
    <property type="term" value="F:metalloendopeptidase activity"/>
    <property type="evidence" value="ECO:0007669"/>
    <property type="project" value="InterPro"/>
</dbReference>
<evidence type="ECO:0000259" key="7">
    <source>
        <dbReference type="Pfam" id="PF01435"/>
    </source>
</evidence>
<keyword evidence="5 6" id="KW-0482">Metalloprotease</keyword>
<dbReference type="Proteomes" id="UP001141552">
    <property type="component" value="Unassembled WGS sequence"/>
</dbReference>
<evidence type="ECO:0000256" key="1">
    <source>
        <dbReference type="ARBA" id="ARBA00022670"/>
    </source>
</evidence>
<evidence type="ECO:0000256" key="4">
    <source>
        <dbReference type="ARBA" id="ARBA00022833"/>
    </source>
</evidence>
<dbReference type="GO" id="GO:0016020">
    <property type="term" value="C:membrane"/>
    <property type="evidence" value="ECO:0007669"/>
    <property type="project" value="TreeGrafter"/>
</dbReference>
<keyword evidence="2" id="KW-0479">Metal-binding</keyword>
<comment type="caution">
    <text evidence="8">The sequence shown here is derived from an EMBL/GenBank/DDBJ whole genome shotgun (WGS) entry which is preliminary data.</text>
</comment>
<accession>A0A9Q0FY18</accession>
<evidence type="ECO:0000313" key="9">
    <source>
        <dbReference type="Proteomes" id="UP001141552"/>
    </source>
</evidence>
<evidence type="ECO:0000256" key="6">
    <source>
        <dbReference type="RuleBase" id="RU003983"/>
    </source>
</evidence>
<evidence type="ECO:0000256" key="3">
    <source>
        <dbReference type="ARBA" id="ARBA00022801"/>
    </source>
</evidence>
<keyword evidence="4 6" id="KW-0862">Zinc</keyword>
<dbReference type="Pfam" id="PF01435">
    <property type="entry name" value="Peptidase_M48"/>
    <property type="match status" value="1"/>
</dbReference>
<organism evidence="8 9">
    <name type="scientific">Turnera subulata</name>
    <dbReference type="NCBI Taxonomy" id="218843"/>
    <lineage>
        <taxon>Eukaryota</taxon>
        <taxon>Viridiplantae</taxon>
        <taxon>Streptophyta</taxon>
        <taxon>Embryophyta</taxon>
        <taxon>Tracheophyta</taxon>
        <taxon>Spermatophyta</taxon>
        <taxon>Magnoliopsida</taxon>
        <taxon>eudicotyledons</taxon>
        <taxon>Gunneridae</taxon>
        <taxon>Pentapetalae</taxon>
        <taxon>rosids</taxon>
        <taxon>fabids</taxon>
        <taxon>Malpighiales</taxon>
        <taxon>Passifloraceae</taxon>
        <taxon>Turnera</taxon>
    </lineage>
</organism>
<keyword evidence="1 6" id="KW-0645">Protease</keyword>
<evidence type="ECO:0000313" key="8">
    <source>
        <dbReference type="EMBL" id="KAJ4840003.1"/>
    </source>
</evidence>
<comment type="similarity">
    <text evidence="6">Belongs to the peptidase M48 family.</text>
</comment>
<reference evidence="8" key="2">
    <citation type="journal article" date="2023" name="Plants (Basel)">
        <title>Annotation of the Turnera subulata (Passifloraceae) Draft Genome Reveals the S-Locus Evolved after the Divergence of Turneroideae from Passifloroideae in a Stepwise Manner.</title>
        <authorList>
            <person name="Henning P.M."/>
            <person name="Roalson E.H."/>
            <person name="Mir W."/>
            <person name="McCubbin A.G."/>
            <person name="Shore J.S."/>
        </authorList>
    </citation>
    <scope>NUCLEOTIDE SEQUENCE</scope>
    <source>
        <strain evidence="8">F60SS</strain>
    </source>
</reference>
<dbReference type="GO" id="GO:0051603">
    <property type="term" value="P:proteolysis involved in protein catabolic process"/>
    <property type="evidence" value="ECO:0007669"/>
    <property type="project" value="TreeGrafter"/>
</dbReference>
<dbReference type="InterPro" id="IPR001915">
    <property type="entry name" value="Peptidase_M48"/>
</dbReference>
<gene>
    <name evidence="8" type="ORF">Tsubulata_016146</name>
</gene>
<keyword evidence="9" id="KW-1185">Reference proteome</keyword>
<proteinExistence type="inferred from homology"/>
<evidence type="ECO:0000256" key="5">
    <source>
        <dbReference type="ARBA" id="ARBA00023049"/>
    </source>
</evidence>
<keyword evidence="3 6" id="KW-0378">Hydrolase</keyword>
<dbReference type="InterPro" id="IPR051156">
    <property type="entry name" value="Mito/Outer_Membr_Metalloprot"/>
</dbReference>
<evidence type="ECO:0000256" key="2">
    <source>
        <dbReference type="ARBA" id="ARBA00022723"/>
    </source>
</evidence>
<dbReference type="EMBL" id="JAKUCV010003143">
    <property type="protein sequence ID" value="KAJ4840003.1"/>
    <property type="molecule type" value="Genomic_DNA"/>
</dbReference>
<dbReference type="PANTHER" id="PTHR22726">
    <property type="entry name" value="METALLOENDOPEPTIDASE OMA1"/>
    <property type="match status" value="1"/>
</dbReference>
<dbReference type="GO" id="GO:0046872">
    <property type="term" value="F:metal ion binding"/>
    <property type="evidence" value="ECO:0007669"/>
    <property type="project" value="UniProtKB-KW"/>
</dbReference>
<comment type="cofactor">
    <cofactor evidence="6">
        <name>Zn(2+)</name>
        <dbReference type="ChEBI" id="CHEBI:29105"/>
    </cofactor>
    <text evidence="6">Binds 1 zinc ion per subunit.</text>
</comment>
<feature type="domain" description="Peptidase M48" evidence="7">
    <location>
        <begin position="58"/>
        <end position="168"/>
    </location>
</feature>
<name>A0A9Q0FY18_9ROSI</name>
<dbReference type="OrthoDB" id="7464992at2759"/>
<dbReference type="PANTHER" id="PTHR22726:SF1">
    <property type="entry name" value="METALLOENDOPEPTIDASE OMA1, MITOCHONDRIAL"/>
    <property type="match status" value="1"/>
</dbReference>
<protein>
    <recommendedName>
        <fullName evidence="7">Peptidase M48 domain-containing protein</fullName>
    </recommendedName>
</protein>
<reference evidence="8" key="1">
    <citation type="submission" date="2022-02" db="EMBL/GenBank/DDBJ databases">
        <authorList>
            <person name="Henning P.M."/>
            <person name="McCubbin A.G."/>
            <person name="Shore J.S."/>
        </authorList>
    </citation>
    <scope>NUCLEOTIDE SEQUENCE</scope>
    <source>
        <strain evidence="8">F60SS</strain>
        <tissue evidence="8">Leaves</tissue>
    </source>
</reference>
<sequence>METEEGEKLFREIKRRGKRHILPRRHPERIRVSKIAKDIIKALQKELKLERFKLKQDIYNRWEVLVVKNLEYENACVSFLGGKIIITTGLLCRYSTDAKIAAVLAHEVAHVVARHIAEGTKLLCKPLGDYGSLSETMSMLLSPLSRRQKKEADYIGLMLMAAGGYDPRIAPQRYFNVRDLNLVCGKGVVVVIKLFKKIRKVRSNEFLNGLVTPWSSSANFLPPSPYR</sequence>
<dbReference type="Gene3D" id="3.30.2010.10">
    <property type="entry name" value="Metalloproteases ('zincins'), catalytic domain"/>
    <property type="match status" value="1"/>
</dbReference>